<dbReference type="Pfam" id="PF09004">
    <property type="entry name" value="ALKBH8_N"/>
    <property type="match status" value="1"/>
</dbReference>
<protein>
    <recommendedName>
        <fullName evidence="2">Alkylated DNA repair protein AlkB homologue 8 N-terminal domain-containing protein</fullName>
    </recommendedName>
</protein>
<dbReference type="Proteomes" id="UP000606274">
    <property type="component" value="Unassembled WGS sequence"/>
</dbReference>
<proteinExistence type="predicted"/>
<evidence type="ECO:0000256" key="1">
    <source>
        <dbReference type="SAM" id="Phobius"/>
    </source>
</evidence>
<dbReference type="InterPro" id="IPR015095">
    <property type="entry name" value="AlkB_hom8_N"/>
</dbReference>
<keyword evidence="1" id="KW-0472">Membrane</keyword>
<accession>A0A8T0A6F0</accession>
<feature type="domain" description="Alkylated DNA repair protein AlkB homologue 8 N-terminal" evidence="2">
    <location>
        <begin position="34"/>
        <end position="68"/>
    </location>
</feature>
<evidence type="ECO:0000259" key="2">
    <source>
        <dbReference type="Pfam" id="PF09004"/>
    </source>
</evidence>
<organism evidence="3 4">
    <name type="scientific">Silurus meridionalis</name>
    <name type="common">Southern catfish</name>
    <name type="synonym">Silurus soldatovi meridionalis</name>
    <dbReference type="NCBI Taxonomy" id="175797"/>
    <lineage>
        <taxon>Eukaryota</taxon>
        <taxon>Metazoa</taxon>
        <taxon>Chordata</taxon>
        <taxon>Craniata</taxon>
        <taxon>Vertebrata</taxon>
        <taxon>Euteleostomi</taxon>
        <taxon>Actinopterygii</taxon>
        <taxon>Neopterygii</taxon>
        <taxon>Teleostei</taxon>
        <taxon>Ostariophysi</taxon>
        <taxon>Siluriformes</taxon>
        <taxon>Siluridae</taxon>
        <taxon>Silurus</taxon>
    </lineage>
</organism>
<comment type="caution">
    <text evidence="3">The sequence shown here is derived from an EMBL/GenBank/DDBJ whole genome shotgun (WGS) entry which is preliminary data.</text>
</comment>
<dbReference type="EMBL" id="JABFDY010000027">
    <property type="protein sequence ID" value="KAF7687451.1"/>
    <property type="molecule type" value="Genomic_DNA"/>
</dbReference>
<name>A0A8T0A6F0_SILME</name>
<feature type="transmembrane region" description="Helical" evidence="1">
    <location>
        <begin position="61"/>
        <end position="80"/>
    </location>
</feature>
<gene>
    <name evidence="3" type="ORF">HF521_014679</name>
</gene>
<keyword evidence="1" id="KW-0812">Transmembrane</keyword>
<reference evidence="3" key="1">
    <citation type="submission" date="2020-08" db="EMBL/GenBank/DDBJ databases">
        <title>Chromosome-level assembly of Southern catfish (Silurus meridionalis) provides insights into visual adaptation to the nocturnal and benthic lifestyles.</title>
        <authorList>
            <person name="Zhang Y."/>
            <person name="Wang D."/>
            <person name="Peng Z."/>
        </authorList>
    </citation>
    <scope>NUCLEOTIDE SEQUENCE</scope>
    <source>
        <strain evidence="3">SWU-2019-XX</strain>
        <tissue evidence="3">Muscle</tissue>
    </source>
</reference>
<keyword evidence="4" id="KW-1185">Reference proteome</keyword>
<keyword evidence="1" id="KW-1133">Transmembrane helix</keyword>
<evidence type="ECO:0000313" key="4">
    <source>
        <dbReference type="Proteomes" id="UP000606274"/>
    </source>
</evidence>
<evidence type="ECO:0000313" key="3">
    <source>
        <dbReference type="EMBL" id="KAF7687451.1"/>
    </source>
</evidence>
<dbReference type="GO" id="GO:0016706">
    <property type="term" value="F:2-oxoglutarate-dependent dioxygenase activity"/>
    <property type="evidence" value="ECO:0007669"/>
    <property type="project" value="InterPro"/>
</dbReference>
<dbReference type="AlphaFoldDB" id="A0A8T0A6F0"/>
<dbReference type="GO" id="GO:0008168">
    <property type="term" value="F:methyltransferase activity"/>
    <property type="evidence" value="ECO:0007669"/>
    <property type="project" value="InterPro"/>
</dbReference>
<sequence length="179" mass="20355">MTPRSSDSSKMATSLHMSRSPVSSVENFKFLGMTNSILKKAQQRMYFLRQLRKYGLSQERFYTAFIESVLCSLITIWFGATTKQDRNRLQKTFKTAEKIIGAPLPTLQDLYHTRTRNQAGKNLLTLRTLDTTSFISSLLAGATELCSPKLPDTGTVSFPRQSPSLTTHHKYIRCFISYL</sequence>